<protein>
    <recommendedName>
        <fullName evidence="4">Imidazole glycerol-phosphate synthase</fullName>
    </recommendedName>
</protein>
<dbReference type="InterPro" id="IPR011060">
    <property type="entry name" value="RibuloseP-bd_barrel"/>
</dbReference>
<dbReference type="Gene3D" id="3.20.20.70">
    <property type="entry name" value="Aldolase class I"/>
    <property type="match status" value="1"/>
</dbReference>
<dbReference type="InterPro" id="IPR006062">
    <property type="entry name" value="His_biosynth"/>
</dbReference>
<comment type="similarity">
    <text evidence="1">Belongs to the HisA/HisF family.</text>
</comment>
<evidence type="ECO:0000313" key="2">
    <source>
        <dbReference type="EMBL" id="CAF0728479.1"/>
    </source>
</evidence>
<dbReference type="PANTHER" id="PTHR21235">
    <property type="entry name" value="IMIDAZOLE GLYCEROL PHOSPHATE SYNTHASE SUBUNIT HISF/H IGP SYNTHASE SUBUNIT HISF/H"/>
    <property type="match status" value="1"/>
</dbReference>
<proteinExistence type="inferred from homology"/>
<keyword evidence="1" id="KW-0368">Histidine biosynthesis</keyword>
<dbReference type="Pfam" id="PF00977">
    <property type="entry name" value="His_biosynth"/>
    <property type="match status" value="1"/>
</dbReference>
<dbReference type="InterPro" id="IPR050064">
    <property type="entry name" value="IGPS_HisA/HisF"/>
</dbReference>
<dbReference type="InterPro" id="IPR013785">
    <property type="entry name" value="Aldolase_TIM"/>
</dbReference>
<name>A0A813MS33_9BILA</name>
<organism evidence="2 3">
    <name type="scientific">Rotaria sordida</name>
    <dbReference type="NCBI Taxonomy" id="392033"/>
    <lineage>
        <taxon>Eukaryota</taxon>
        <taxon>Metazoa</taxon>
        <taxon>Spiralia</taxon>
        <taxon>Gnathifera</taxon>
        <taxon>Rotifera</taxon>
        <taxon>Eurotatoria</taxon>
        <taxon>Bdelloidea</taxon>
        <taxon>Philodinida</taxon>
        <taxon>Philodinidae</taxon>
        <taxon>Rotaria</taxon>
    </lineage>
</organism>
<dbReference type="PANTHER" id="PTHR21235:SF2">
    <property type="entry name" value="IMIDAZOLE GLYCEROL PHOSPHATE SYNTHASE HISHF"/>
    <property type="match status" value="1"/>
</dbReference>
<evidence type="ECO:0008006" key="4">
    <source>
        <dbReference type="Google" id="ProtNLM"/>
    </source>
</evidence>
<dbReference type="GO" id="GO:0000105">
    <property type="term" value="P:L-histidine biosynthetic process"/>
    <property type="evidence" value="ECO:0007669"/>
    <property type="project" value="UniProtKB-KW"/>
</dbReference>
<dbReference type="GO" id="GO:0000107">
    <property type="term" value="F:imidazoleglycerol-phosphate synthase activity"/>
    <property type="evidence" value="ECO:0007669"/>
    <property type="project" value="TreeGrafter"/>
</dbReference>
<gene>
    <name evidence="2" type="ORF">PYM288_LOCUS770</name>
</gene>
<evidence type="ECO:0000313" key="3">
    <source>
        <dbReference type="Proteomes" id="UP000663854"/>
    </source>
</evidence>
<comment type="caution">
    <text evidence="2">The sequence shown here is derived from an EMBL/GenBank/DDBJ whole genome shotgun (WGS) entry which is preliminary data.</text>
</comment>
<evidence type="ECO:0000256" key="1">
    <source>
        <dbReference type="RuleBase" id="RU003657"/>
    </source>
</evidence>
<reference evidence="2" key="1">
    <citation type="submission" date="2021-02" db="EMBL/GenBank/DDBJ databases">
        <authorList>
            <person name="Nowell W R."/>
        </authorList>
    </citation>
    <scope>NUCLEOTIDE SEQUENCE</scope>
</reference>
<sequence length="177" mass="18773">MPFAVGGGIKTLENIQDIIASGAEKVIINSYAAENPDFILKAADAFGSSTIAVCIDFKTKFLGKMQTWTHGGSKGTGINPVDFAKHMEQQGAGEIIIQSIERDGLMTGYDINMIKAIAEAVTIPVVALGGAGNIQHLKEGYQQGYANGLAGGSIFVYKGTRNGVLITYPEKSEIKFV</sequence>
<dbReference type="EMBL" id="CAJNOH010000003">
    <property type="protein sequence ID" value="CAF0728479.1"/>
    <property type="molecule type" value="Genomic_DNA"/>
</dbReference>
<keyword evidence="1" id="KW-0028">Amino-acid biosynthesis</keyword>
<dbReference type="Proteomes" id="UP000663854">
    <property type="component" value="Unassembled WGS sequence"/>
</dbReference>
<dbReference type="SUPFAM" id="SSF51366">
    <property type="entry name" value="Ribulose-phoshate binding barrel"/>
    <property type="match status" value="1"/>
</dbReference>
<accession>A0A813MS33</accession>
<dbReference type="AlphaFoldDB" id="A0A813MS33"/>